<dbReference type="AlphaFoldDB" id="A0A454CNM0"/>
<dbReference type="Proteomes" id="UP000008367">
    <property type="component" value="Unassembled WGS sequence"/>
</dbReference>
<accession>A0A454CNM0</accession>
<name>A0A454CNM0_VIBHA</name>
<gene>
    <name evidence="1" type="ORF">VCHENC02_0019</name>
</gene>
<sequence>MTDFICFAELLTFSPLFTRVNFGFLCMQTILLVTF</sequence>
<proteinExistence type="predicted"/>
<protein>
    <submittedName>
        <fullName evidence="1">Putative membrane protein</fullName>
    </submittedName>
</protein>
<feature type="non-terminal residue" evidence="1">
    <location>
        <position position="35"/>
    </location>
</feature>
<evidence type="ECO:0000313" key="1">
    <source>
        <dbReference type="EMBL" id="EKM28002.1"/>
    </source>
</evidence>
<evidence type="ECO:0000313" key="2">
    <source>
        <dbReference type="Proteomes" id="UP000008367"/>
    </source>
</evidence>
<reference evidence="1 2" key="1">
    <citation type="submission" date="2012-10" db="EMBL/GenBank/DDBJ databases">
        <title>Genome sequence of Vibrio Cholerae HENC-02.</title>
        <authorList>
            <person name="Eppinger M."/>
            <person name="Hasan N.A."/>
            <person name="Sengamalay N."/>
            <person name="Hine E."/>
            <person name="Su Q."/>
            <person name="Daugherty S.C."/>
            <person name="Young S."/>
            <person name="Sadzewicz L."/>
            <person name="Tallon L."/>
            <person name="Cebula T.A."/>
            <person name="Ravel J."/>
            <person name="Colwell R.R."/>
        </authorList>
    </citation>
    <scope>NUCLEOTIDE SEQUENCE [LARGE SCALE GENOMIC DNA]</scope>
    <source>
        <strain evidence="1 2">HENC-02</strain>
    </source>
</reference>
<organism evidence="1 2">
    <name type="scientific">Vibrio harveyi</name>
    <name type="common">Beneckea harveyi</name>
    <dbReference type="NCBI Taxonomy" id="669"/>
    <lineage>
        <taxon>Bacteria</taxon>
        <taxon>Pseudomonadati</taxon>
        <taxon>Pseudomonadota</taxon>
        <taxon>Gammaproteobacteria</taxon>
        <taxon>Vibrionales</taxon>
        <taxon>Vibrionaceae</taxon>
        <taxon>Vibrio</taxon>
    </lineage>
</organism>
<comment type="caution">
    <text evidence="1">The sequence shown here is derived from an EMBL/GenBank/DDBJ whole genome shotgun (WGS) entry which is preliminary data.</text>
</comment>
<dbReference type="EMBL" id="AJSR01002734">
    <property type="protein sequence ID" value="EKM28002.1"/>
    <property type="molecule type" value="Genomic_DNA"/>
</dbReference>